<keyword evidence="2" id="KW-1185">Reference proteome</keyword>
<reference evidence="1 2" key="1">
    <citation type="submission" date="2021-03" db="EMBL/GenBank/DDBJ databases">
        <authorList>
            <person name="Kim M.K."/>
        </authorList>
    </citation>
    <scope>NUCLEOTIDE SEQUENCE [LARGE SCALE GENOMIC DNA]</scope>
    <source>
        <strain evidence="1 2">BT442</strain>
    </source>
</reference>
<protein>
    <submittedName>
        <fullName evidence="1">Uncharacterized protein</fullName>
    </submittedName>
</protein>
<sequence length="79" mass="8764">MAALSTAPQLHPNETTEHTYFLMEFLLHGLAEHSLISRNRLTAGAQFQEPAFLDVHHAQLRRGRKGEATPPVRVSSAGF</sequence>
<gene>
    <name evidence="1" type="ORF">J4E00_17850</name>
</gene>
<proteinExistence type="predicted"/>
<dbReference type="Proteomes" id="UP000664369">
    <property type="component" value="Unassembled WGS sequence"/>
</dbReference>
<accession>A0ABS3QJI8</accession>
<evidence type="ECO:0000313" key="1">
    <source>
        <dbReference type="EMBL" id="MBO2010929.1"/>
    </source>
</evidence>
<comment type="caution">
    <text evidence="1">The sequence shown here is derived from an EMBL/GenBank/DDBJ whole genome shotgun (WGS) entry which is preliminary data.</text>
</comment>
<organism evidence="1 2">
    <name type="scientific">Hymenobacter negativus</name>
    <dbReference type="NCBI Taxonomy" id="2795026"/>
    <lineage>
        <taxon>Bacteria</taxon>
        <taxon>Pseudomonadati</taxon>
        <taxon>Bacteroidota</taxon>
        <taxon>Cytophagia</taxon>
        <taxon>Cytophagales</taxon>
        <taxon>Hymenobacteraceae</taxon>
        <taxon>Hymenobacter</taxon>
    </lineage>
</organism>
<dbReference type="RefSeq" id="WP_208176626.1">
    <property type="nucleotide sequence ID" value="NZ_JAGETZ010000009.1"/>
</dbReference>
<dbReference type="EMBL" id="JAGETZ010000009">
    <property type="protein sequence ID" value="MBO2010929.1"/>
    <property type="molecule type" value="Genomic_DNA"/>
</dbReference>
<name>A0ABS3QJI8_9BACT</name>
<evidence type="ECO:0000313" key="2">
    <source>
        <dbReference type="Proteomes" id="UP000664369"/>
    </source>
</evidence>